<organism evidence="2 3">
    <name type="scientific">Leadbettera azotonutricia (strain ATCC BAA-888 / DSM 13862 / ZAS-9)</name>
    <name type="common">Treponema azotonutricium</name>
    <dbReference type="NCBI Taxonomy" id="545695"/>
    <lineage>
        <taxon>Bacteria</taxon>
        <taxon>Pseudomonadati</taxon>
        <taxon>Spirochaetota</taxon>
        <taxon>Spirochaetia</taxon>
        <taxon>Spirochaetales</taxon>
        <taxon>Breznakiellaceae</taxon>
        <taxon>Leadbettera</taxon>
    </lineage>
</organism>
<evidence type="ECO:0000259" key="1">
    <source>
        <dbReference type="Pfam" id="PF01551"/>
    </source>
</evidence>
<evidence type="ECO:0000313" key="3">
    <source>
        <dbReference type="Proteomes" id="UP000009222"/>
    </source>
</evidence>
<dbReference type="AlphaFoldDB" id="F5Y7I9"/>
<dbReference type="KEGG" id="taz:TREAZ_1091"/>
<keyword evidence="3" id="KW-1185">Reference proteome</keyword>
<reference evidence="2 3" key="2">
    <citation type="journal article" date="2011" name="ISME J.">
        <title>RNA-seq reveals cooperative metabolic interactions between two termite-gut spirochete species in co-culture.</title>
        <authorList>
            <person name="Rosenthal A.Z."/>
            <person name="Matson E.G."/>
            <person name="Eldar A."/>
            <person name="Leadbetter J.R."/>
        </authorList>
    </citation>
    <scope>NUCLEOTIDE SEQUENCE [LARGE SCALE GENOMIC DNA]</scope>
    <source>
        <strain evidence="3">ATCC BAA-888 / DSM 13862 / ZAS-9</strain>
    </source>
</reference>
<dbReference type="InterPro" id="IPR050570">
    <property type="entry name" value="Cell_wall_metabolism_enzyme"/>
</dbReference>
<dbReference type="InterPro" id="IPR016047">
    <property type="entry name" value="M23ase_b-sheet_dom"/>
</dbReference>
<name>F5Y7I9_LEAAZ</name>
<evidence type="ECO:0000313" key="2">
    <source>
        <dbReference type="EMBL" id="AEF82592.1"/>
    </source>
</evidence>
<dbReference type="STRING" id="545695.TREAZ_1091"/>
<proteinExistence type="predicted"/>
<protein>
    <submittedName>
        <fullName evidence="2">M23/M37 peptidase domain protein</fullName>
    </submittedName>
</protein>
<dbReference type="HOGENOM" id="CLU_029425_7_2_12"/>
<sequence>MGGFLTSQGKGKPLPFFYFLLFVLPLLGAGENGSLSLPLILRLDSRDAIFKQYLSDVETARKRLFLAQIPPEAMAESLTVYAYVPLESDDILGLAARCNIPYAALATLNRLSHPEDLKNGEPLLLPSSPGLFIPEKPGNDLERLLGSSQREEGVWLFIGAGKTKTRFRFLPGEDLSPTERAFFLNKGFHYPLENFQVSSPYGPRVNPVTGRPGVHQGLDLASPEGAEVYAARDGVVNEQGNDPVFGNYIIISHGDNWVSLYGHLSKIETTLNQELRSGNLIGRVGSTGQSTGPHLHFELRQNGRARDPGRLLGIFR</sequence>
<dbReference type="SUPFAM" id="SSF51261">
    <property type="entry name" value="Duplicated hybrid motif"/>
    <property type="match status" value="1"/>
</dbReference>
<dbReference type="PANTHER" id="PTHR21666">
    <property type="entry name" value="PEPTIDASE-RELATED"/>
    <property type="match status" value="1"/>
</dbReference>
<dbReference type="InParanoid" id="F5Y7I9"/>
<dbReference type="EMBL" id="CP001841">
    <property type="protein sequence ID" value="AEF82592.1"/>
    <property type="molecule type" value="Genomic_DNA"/>
</dbReference>
<reference evidence="3" key="1">
    <citation type="submission" date="2009-12" db="EMBL/GenBank/DDBJ databases">
        <title>Complete sequence of Treponema azotonutricium strain ZAS-9.</title>
        <authorList>
            <person name="Tetu S.G."/>
            <person name="Matson E."/>
            <person name="Ren Q."/>
            <person name="Seshadri R."/>
            <person name="Elbourne L."/>
            <person name="Hassan K.A."/>
            <person name="Durkin A."/>
            <person name="Radune D."/>
            <person name="Mohamoud Y."/>
            <person name="Shay R."/>
            <person name="Jin S."/>
            <person name="Zhang X."/>
            <person name="Lucey K."/>
            <person name="Ballor N.R."/>
            <person name="Ottesen E."/>
            <person name="Rosenthal R."/>
            <person name="Allen A."/>
            <person name="Leadbetter J.R."/>
            <person name="Paulsen I.T."/>
        </authorList>
    </citation>
    <scope>NUCLEOTIDE SEQUENCE [LARGE SCALE GENOMIC DNA]</scope>
    <source>
        <strain evidence="3">ATCC BAA-888 / DSM 13862 / ZAS-9</strain>
    </source>
</reference>
<dbReference type="Pfam" id="PF01551">
    <property type="entry name" value="Peptidase_M23"/>
    <property type="match status" value="1"/>
</dbReference>
<dbReference type="Gene3D" id="2.70.70.10">
    <property type="entry name" value="Glucose Permease (Domain IIA)"/>
    <property type="match status" value="1"/>
</dbReference>
<dbReference type="GO" id="GO:0004222">
    <property type="term" value="F:metalloendopeptidase activity"/>
    <property type="evidence" value="ECO:0007669"/>
    <property type="project" value="TreeGrafter"/>
</dbReference>
<dbReference type="Proteomes" id="UP000009222">
    <property type="component" value="Chromosome"/>
</dbReference>
<feature type="domain" description="M23ase beta-sheet core" evidence="1">
    <location>
        <begin position="214"/>
        <end position="308"/>
    </location>
</feature>
<dbReference type="eggNOG" id="COG0739">
    <property type="taxonomic scope" value="Bacteria"/>
</dbReference>
<dbReference type="InterPro" id="IPR011055">
    <property type="entry name" value="Dup_hybrid_motif"/>
</dbReference>
<accession>F5Y7I9</accession>
<dbReference type="CDD" id="cd12797">
    <property type="entry name" value="M23_peptidase"/>
    <property type="match status" value="1"/>
</dbReference>
<gene>
    <name evidence="2" type="ordered locus">TREAZ_1091</name>
</gene>
<dbReference type="PANTHER" id="PTHR21666:SF270">
    <property type="entry name" value="MUREIN HYDROLASE ACTIVATOR ENVC"/>
    <property type="match status" value="1"/>
</dbReference>